<dbReference type="GO" id="GO:0030288">
    <property type="term" value="C:outer membrane-bounded periplasmic space"/>
    <property type="evidence" value="ECO:0007669"/>
    <property type="project" value="TreeGrafter"/>
</dbReference>
<dbReference type="Proteomes" id="UP000005508">
    <property type="component" value="Unassembled WGS sequence"/>
</dbReference>
<comment type="caution">
    <text evidence="2">The sequence shown here is derived from an EMBL/GenBank/DDBJ whole genome shotgun (WGS) entry which is preliminary data.</text>
</comment>
<dbReference type="SUPFAM" id="SSF53850">
    <property type="entry name" value="Periplasmic binding protein-like II"/>
    <property type="match status" value="1"/>
</dbReference>
<dbReference type="PROSITE" id="PS51257">
    <property type="entry name" value="PROKAR_LIPOPROTEIN"/>
    <property type="match status" value="1"/>
</dbReference>
<dbReference type="Pfam" id="PF13343">
    <property type="entry name" value="SBP_bac_6"/>
    <property type="match status" value="1"/>
</dbReference>
<dbReference type="RefSeq" id="WP_005557107.1">
    <property type="nucleotide sequence ID" value="NZ_AEJM01000016.1"/>
</dbReference>
<evidence type="ECO:0000256" key="1">
    <source>
        <dbReference type="ARBA" id="ARBA00022729"/>
    </source>
</evidence>
<dbReference type="PANTHER" id="PTHR30006:SF25">
    <property type="entry name" value="PHOSPHOGLYCERATE TRANSPORT REGULATORY PROTEIN PGTC"/>
    <property type="match status" value="1"/>
</dbReference>
<dbReference type="PANTHER" id="PTHR30006">
    <property type="entry name" value="THIAMINE-BINDING PERIPLASMIC PROTEIN-RELATED"/>
    <property type="match status" value="1"/>
</dbReference>
<evidence type="ECO:0000313" key="2">
    <source>
        <dbReference type="EMBL" id="EGY34576.1"/>
    </source>
</evidence>
<keyword evidence="1" id="KW-0732">Signal</keyword>
<name>G4A822_AGGAC</name>
<accession>G4A822</accession>
<dbReference type="AlphaFoldDB" id="G4A822"/>
<sequence length="416" mass="46983">MSGLKRGYFHSLLVVLIIALSCLGRVYGNELVIGTTFSPESLSYLITEWEKQPNAAPIRMLNRTSNSLNKLFDDEKNDNIDLVLSSSPMLFYHLQEKQRLAALPDKFSRGKKFVPEILQKTTVAFSLSGYGILSNVSLLENAEVDVPTDWSGLISPNLQGLVIMSSPSRSDTTHIMIEALLQKQGWQQGWALIHQIMANVGTISSRSFGVVDKVQAGLGAAGITIDNYANLLTHYNADPHSALMFKYFPNFPVSPTFIAITTNSTNSRQASAFIHFLLSNSGQSTLYHSKMGKYPIISLAKSHPLYATQQFLFSQPTIDYQLMLKRQDVVKLMFEHQIIHRLAQIQENWKILYQKEQQAGHVLPELREILTALPITEKQATDENDLETFNSNEALLHWQQFFMLQQMRFVDAVEKL</sequence>
<reference evidence="2 3" key="1">
    <citation type="submission" date="2010-10" db="EMBL/GenBank/DDBJ databases">
        <authorList>
            <person name="Chen C."/>
            <person name="Kittichotirat W."/>
            <person name="Asikainen S."/>
            <person name="Bumgarner R."/>
        </authorList>
    </citation>
    <scope>NUCLEOTIDE SEQUENCE [LARGE SCALE GENOMIC DNA]</scope>
    <source>
        <strain evidence="2 3">SC1083</strain>
    </source>
</reference>
<evidence type="ECO:0000313" key="3">
    <source>
        <dbReference type="Proteomes" id="UP000005508"/>
    </source>
</evidence>
<dbReference type="Gene3D" id="3.40.190.10">
    <property type="entry name" value="Periplasmic binding protein-like II"/>
    <property type="match status" value="2"/>
</dbReference>
<proteinExistence type="predicted"/>
<dbReference type="PATRIC" id="fig|907488.3.peg.956"/>
<dbReference type="EMBL" id="AEJM01000016">
    <property type="protein sequence ID" value="EGY34576.1"/>
    <property type="molecule type" value="Genomic_DNA"/>
</dbReference>
<protein>
    <submittedName>
        <fullName evidence="2">Phosphoglycerate transport regulatory protein</fullName>
    </submittedName>
</protein>
<organism evidence="2 3">
    <name type="scientific">Aggregatibacter actinomycetemcomitans serotype e str. SC1083</name>
    <dbReference type="NCBI Taxonomy" id="907488"/>
    <lineage>
        <taxon>Bacteria</taxon>
        <taxon>Pseudomonadati</taxon>
        <taxon>Pseudomonadota</taxon>
        <taxon>Gammaproteobacteria</taxon>
        <taxon>Pasteurellales</taxon>
        <taxon>Pasteurellaceae</taxon>
        <taxon>Aggregatibacter</taxon>
    </lineage>
</organism>
<gene>
    <name evidence="2" type="ORF">SC1083_0969</name>
</gene>